<feature type="compositionally biased region" description="Basic and acidic residues" evidence="1">
    <location>
        <begin position="198"/>
        <end position="208"/>
    </location>
</feature>
<protein>
    <recommendedName>
        <fullName evidence="4">BZIP domain-containing protein</fullName>
    </recommendedName>
</protein>
<feature type="region of interest" description="Disordered" evidence="1">
    <location>
        <begin position="174"/>
        <end position="208"/>
    </location>
</feature>
<feature type="compositionally biased region" description="Basic and acidic residues" evidence="1">
    <location>
        <begin position="84"/>
        <end position="93"/>
    </location>
</feature>
<feature type="compositionally biased region" description="Basic residues" evidence="1">
    <location>
        <begin position="74"/>
        <end position="83"/>
    </location>
</feature>
<feature type="region of interest" description="Disordered" evidence="1">
    <location>
        <begin position="74"/>
        <end position="93"/>
    </location>
</feature>
<proteinExistence type="predicted"/>
<name>A0ABD1IJM2_SALDI</name>
<accession>A0ABD1IJM2</accession>
<evidence type="ECO:0008006" key="4">
    <source>
        <dbReference type="Google" id="ProtNLM"/>
    </source>
</evidence>
<dbReference type="Proteomes" id="UP001567538">
    <property type="component" value="Unassembled WGS sequence"/>
</dbReference>
<evidence type="ECO:0000313" key="3">
    <source>
        <dbReference type="Proteomes" id="UP001567538"/>
    </source>
</evidence>
<feature type="compositionally biased region" description="Polar residues" evidence="1">
    <location>
        <begin position="176"/>
        <end position="191"/>
    </location>
</feature>
<gene>
    <name evidence="2" type="ORF">AAHA92_00451</name>
</gene>
<evidence type="ECO:0000256" key="1">
    <source>
        <dbReference type="SAM" id="MobiDB-lite"/>
    </source>
</evidence>
<reference evidence="2 3" key="1">
    <citation type="submission" date="2024-06" db="EMBL/GenBank/DDBJ databases">
        <title>A chromosome level genome sequence of Diviner's sage (Salvia divinorum).</title>
        <authorList>
            <person name="Ford S.A."/>
            <person name="Ro D.-K."/>
            <person name="Ness R.W."/>
            <person name="Phillips M.A."/>
        </authorList>
    </citation>
    <scope>NUCLEOTIDE SEQUENCE [LARGE SCALE GENOMIC DNA]</scope>
    <source>
        <strain evidence="2">SAF-2024a</strain>
        <tissue evidence="2">Leaf</tissue>
    </source>
</reference>
<dbReference type="AlphaFoldDB" id="A0ABD1IJM2"/>
<sequence length="208" mass="23458">MQRKLTPIPFLDRPSPLQSSGLATAVCSWCFLAPAFFVGESSTRMDGSLVLHHDEKEAARSPDDISVRRLKNRERQRRYRARKRQEADLRKASTFDQSTPVHYQLLHPEFLSVPLEVDISVSGIAPDYLTRIHCQRDWKKDARTAHMHKNLETCPLNNGGTGSSATFVDGGHQANPLLNPSNTPVLDNSAANGRRHWKAEARNKRIPE</sequence>
<evidence type="ECO:0000313" key="2">
    <source>
        <dbReference type="EMBL" id="KAL1568905.1"/>
    </source>
</evidence>
<organism evidence="2 3">
    <name type="scientific">Salvia divinorum</name>
    <name type="common">Maria pastora</name>
    <name type="synonym">Diviner's sage</name>
    <dbReference type="NCBI Taxonomy" id="28513"/>
    <lineage>
        <taxon>Eukaryota</taxon>
        <taxon>Viridiplantae</taxon>
        <taxon>Streptophyta</taxon>
        <taxon>Embryophyta</taxon>
        <taxon>Tracheophyta</taxon>
        <taxon>Spermatophyta</taxon>
        <taxon>Magnoliopsida</taxon>
        <taxon>eudicotyledons</taxon>
        <taxon>Gunneridae</taxon>
        <taxon>Pentapetalae</taxon>
        <taxon>asterids</taxon>
        <taxon>lamiids</taxon>
        <taxon>Lamiales</taxon>
        <taxon>Lamiaceae</taxon>
        <taxon>Nepetoideae</taxon>
        <taxon>Mentheae</taxon>
        <taxon>Salviinae</taxon>
        <taxon>Salvia</taxon>
        <taxon>Salvia subgen. Calosphace</taxon>
    </lineage>
</organism>
<keyword evidence="3" id="KW-1185">Reference proteome</keyword>
<comment type="caution">
    <text evidence="2">The sequence shown here is derived from an EMBL/GenBank/DDBJ whole genome shotgun (WGS) entry which is preliminary data.</text>
</comment>
<dbReference type="EMBL" id="JBEAFC010000001">
    <property type="protein sequence ID" value="KAL1568905.1"/>
    <property type="molecule type" value="Genomic_DNA"/>
</dbReference>